<dbReference type="EMBL" id="BAAADM010000035">
    <property type="protein sequence ID" value="GAA0438039.1"/>
    <property type="molecule type" value="Genomic_DNA"/>
</dbReference>
<dbReference type="Proteomes" id="UP001501459">
    <property type="component" value="Unassembled WGS sequence"/>
</dbReference>
<keyword evidence="3" id="KW-1185">Reference proteome</keyword>
<evidence type="ECO:0000256" key="1">
    <source>
        <dbReference type="SAM" id="SignalP"/>
    </source>
</evidence>
<evidence type="ECO:0000313" key="2">
    <source>
        <dbReference type="EMBL" id="GAA0438039.1"/>
    </source>
</evidence>
<protein>
    <submittedName>
        <fullName evidence="2">Uncharacterized protein</fullName>
    </submittedName>
</protein>
<gene>
    <name evidence="2" type="ORF">GCM10008983_13680</name>
</gene>
<sequence length="80" mass="8900">MQKWAILLVVAVILAACSNTDDQQPTESLVTFQDMDVTTTNQTAQLTAKAKTNNDRLYYTFKQGDTVLVDERDGGVNKFV</sequence>
<dbReference type="PROSITE" id="PS51257">
    <property type="entry name" value="PROKAR_LIPOPROTEIN"/>
    <property type="match status" value="1"/>
</dbReference>
<keyword evidence="1" id="KW-0732">Signal</keyword>
<dbReference type="RefSeq" id="WP_343752002.1">
    <property type="nucleotide sequence ID" value="NZ_BAAADM010000035.1"/>
</dbReference>
<accession>A0ABN0Z833</accession>
<reference evidence="2 3" key="1">
    <citation type="journal article" date="2019" name="Int. J. Syst. Evol. Microbiol.">
        <title>The Global Catalogue of Microorganisms (GCM) 10K type strain sequencing project: providing services to taxonomists for standard genome sequencing and annotation.</title>
        <authorList>
            <consortium name="The Broad Institute Genomics Platform"/>
            <consortium name="The Broad Institute Genome Sequencing Center for Infectious Disease"/>
            <person name="Wu L."/>
            <person name="Ma J."/>
        </authorList>
    </citation>
    <scope>NUCLEOTIDE SEQUENCE [LARGE SCALE GENOMIC DNA]</scope>
    <source>
        <strain evidence="2 3">JCM 12149</strain>
    </source>
</reference>
<evidence type="ECO:0000313" key="3">
    <source>
        <dbReference type="Proteomes" id="UP001501459"/>
    </source>
</evidence>
<organism evidence="2 3">
    <name type="scientific">Lentibacillus halophilus</name>
    <dbReference type="NCBI Taxonomy" id="295065"/>
    <lineage>
        <taxon>Bacteria</taxon>
        <taxon>Bacillati</taxon>
        <taxon>Bacillota</taxon>
        <taxon>Bacilli</taxon>
        <taxon>Bacillales</taxon>
        <taxon>Bacillaceae</taxon>
        <taxon>Lentibacillus</taxon>
    </lineage>
</organism>
<feature type="signal peptide" evidence="1">
    <location>
        <begin position="1"/>
        <end position="20"/>
    </location>
</feature>
<name>A0ABN0Z833_9BACI</name>
<feature type="chain" id="PRO_5046103805" evidence="1">
    <location>
        <begin position="21"/>
        <end position="80"/>
    </location>
</feature>
<comment type="caution">
    <text evidence="2">The sequence shown here is derived from an EMBL/GenBank/DDBJ whole genome shotgun (WGS) entry which is preliminary data.</text>
</comment>
<proteinExistence type="predicted"/>